<dbReference type="SMART" id="SM00983">
    <property type="entry name" value="TPK_B1_binding"/>
    <property type="match status" value="1"/>
</dbReference>
<dbReference type="Gene3D" id="3.40.50.10240">
    <property type="entry name" value="Thiamin pyrophosphokinase, catalytic domain"/>
    <property type="match status" value="1"/>
</dbReference>
<feature type="domain" description="Thiamin pyrophosphokinase thiamin-binding" evidence="6">
    <location>
        <begin position="144"/>
        <end position="211"/>
    </location>
</feature>
<name>A0A4R3L2G5_9BACL</name>
<accession>A0A4R3L2G5</accession>
<dbReference type="GO" id="GO:0004788">
    <property type="term" value="F:thiamine diphosphokinase activity"/>
    <property type="evidence" value="ECO:0007669"/>
    <property type="project" value="UniProtKB-UniRule"/>
</dbReference>
<dbReference type="InterPro" id="IPR053149">
    <property type="entry name" value="TPK"/>
</dbReference>
<evidence type="ECO:0000256" key="4">
    <source>
        <dbReference type="ARBA" id="ARBA00022840"/>
    </source>
</evidence>
<dbReference type="GO" id="GO:0005524">
    <property type="term" value="F:ATP binding"/>
    <property type="evidence" value="ECO:0007669"/>
    <property type="project" value="UniProtKB-KW"/>
</dbReference>
<dbReference type="SUPFAM" id="SSF63999">
    <property type="entry name" value="Thiamin pyrophosphokinase, catalytic domain"/>
    <property type="match status" value="1"/>
</dbReference>
<dbReference type="EC" id="2.7.6.2" evidence="5"/>
<dbReference type="CDD" id="cd07995">
    <property type="entry name" value="TPK"/>
    <property type="match status" value="1"/>
</dbReference>
<dbReference type="InterPro" id="IPR007371">
    <property type="entry name" value="TPK_catalytic"/>
</dbReference>
<evidence type="ECO:0000259" key="6">
    <source>
        <dbReference type="SMART" id="SM00983"/>
    </source>
</evidence>
<sequence>MKNVERVFIVAGGELSDSDFRSYRKNRDTLIAADGGAQACISLGYRPDLVVGDFDTTGATYMETLQSQQIPFRLLPVEKAHTDTHMAIEEALRFHPREIYILGALGGARFDHMIANIGLLEWIATRKVDAFLLHQTNRIRLLIGPTTVQIPKETYHYLSILPVSKEVEGVQTDGFLYPLHQETLYRGETRGVSNEWARETASITFTNGICLVIESNDQTN</sequence>
<dbReference type="PANTHER" id="PTHR41299:SF1">
    <property type="entry name" value="THIAMINE PYROPHOSPHOKINASE"/>
    <property type="match status" value="1"/>
</dbReference>
<comment type="caution">
    <text evidence="7">The sequence shown here is derived from an EMBL/GenBank/DDBJ whole genome shotgun (WGS) entry which is preliminary data.</text>
</comment>
<dbReference type="GO" id="GO:0030975">
    <property type="term" value="F:thiamine binding"/>
    <property type="evidence" value="ECO:0007669"/>
    <property type="project" value="InterPro"/>
</dbReference>
<dbReference type="Pfam" id="PF04265">
    <property type="entry name" value="TPK_B1_binding"/>
    <property type="match status" value="1"/>
</dbReference>
<dbReference type="InterPro" id="IPR007373">
    <property type="entry name" value="Thiamin_PyroPKinase_B1-bd"/>
</dbReference>
<dbReference type="Pfam" id="PF04263">
    <property type="entry name" value="TPK_catalytic"/>
    <property type="match status" value="1"/>
</dbReference>
<evidence type="ECO:0000313" key="7">
    <source>
        <dbReference type="EMBL" id="TCS93085.1"/>
    </source>
</evidence>
<keyword evidence="8" id="KW-1185">Reference proteome</keyword>
<dbReference type="OrthoDB" id="9804377at2"/>
<keyword evidence="4" id="KW-0067">ATP-binding</keyword>
<keyword evidence="1" id="KW-0808">Transferase</keyword>
<keyword evidence="3 7" id="KW-0418">Kinase</keyword>
<dbReference type="InterPro" id="IPR036759">
    <property type="entry name" value="TPK_catalytic_sf"/>
</dbReference>
<protein>
    <recommendedName>
        <fullName evidence="5">Thiamine diphosphokinase</fullName>
        <ecNumber evidence="5">2.7.6.2</ecNumber>
    </recommendedName>
</protein>
<organism evidence="7 8">
    <name type="scientific">Hazenella coriacea</name>
    <dbReference type="NCBI Taxonomy" id="1179467"/>
    <lineage>
        <taxon>Bacteria</taxon>
        <taxon>Bacillati</taxon>
        <taxon>Bacillota</taxon>
        <taxon>Bacilli</taxon>
        <taxon>Bacillales</taxon>
        <taxon>Thermoactinomycetaceae</taxon>
        <taxon>Hazenella</taxon>
    </lineage>
</organism>
<dbReference type="InterPro" id="IPR006282">
    <property type="entry name" value="Thi_PPkinase"/>
</dbReference>
<evidence type="ECO:0000256" key="2">
    <source>
        <dbReference type="ARBA" id="ARBA00022741"/>
    </source>
</evidence>
<gene>
    <name evidence="7" type="ORF">EDD58_10926</name>
</gene>
<dbReference type="RefSeq" id="WP_131926175.1">
    <property type="nucleotide sequence ID" value="NZ_SMAG01000009.1"/>
</dbReference>
<dbReference type="SUPFAM" id="SSF63862">
    <property type="entry name" value="Thiamin pyrophosphokinase, substrate-binding domain"/>
    <property type="match status" value="1"/>
</dbReference>
<evidence type="ECO:0000256" key="1">
    <source>
        <dbReference type="ARBA" id="ARBA00022679"/>
    </source>
</evidence>
<dbReference type="NCBIfam" id="TIGR01378">
    <property type="entry name" value="thi_PPkinase"/>
    <property type="match status" value="1"/>
</dbReference>
<reference evidence="7 8" key="1">
    <citation type="submission" date="2019-03" db="EMBL/GenBank/DDBJ databases">
        <title>Genomic Encyclopedia of Type Strains, Phase IV (KMG-IV): sequencing the most valuable type-strain genomes for metagenomic binning, comparative biology and taxonomic classification.</title>
        <authorList>
            <person name="Goeker M."/>
        </authorList>
    </citation>
    <scope>NUCLEOTIDE SEQUENCE [LARGE SCALE GENOMIC DNA]</scope>
    <source>
        <strain evidence="7 8">DSM 45707</strain>
    </source>
</reference>
<dbReference type="PANTHER" id="PTHR41299">
    <property type="entry name" value="THIAMINE PYROPHOSPHOKINASE"/>
    <property type="match status" value="1"/>
</dbReference>
<evidence type="ECO:0000256" key="3">
    <source>
        <dbReference type="ARBA" id="ARBA00022777"/>
    </source>
</evidence>
<dbReference type="EMBL" id="SMAG01000009">
    <property type="protein sequence ID" value="TCS93085.1"/>
    <property type="molecule type" value="Genomic_DNA"/>
</dbReference>
<keyword evidence="2" id="KW-0547">Nucleotide-binding</keyword>
<dbReference type="GO" id="GO:0016301">
    <property type="term" value="F:kinase activity"/>
    <property type="evidence" value="ECO:0007669"/>
    <property type="project" value="UniProtKB-KW"/>
</dbReference>
<dbReference type="Proteomes" id="UP000294937">
    <property type="component" value="Unassembled WGS sequence"/>
</dbReference>
<dbReference type="GO" id="GO:0006772">
    <property type="term" value="P:thiamine metabolic process"/>
    <property type="evidence" value="ECO:0007669"/>
    <property type="project" value="UniProtKB-UniRule"/>
</dbReference>
<proteinExistence type="predicted"/>
<dbReference type="InterPro" id="IPR036371">
    <property type="entry name" value="TPK_B1-bd_sf"/>
</dbReference>
<evidence type="ECO:0000256" key="5">
    <source>
        <dbReference type="NCBIfam" id="TIGR01378"/>
    </source>
</evidence>
<dbReference type="GO" id="GO:0009229">
    <property type="term" value="P:thiamine diphosphate biosynthetic process"/>
    <property type="evidence" value="ECO:0007669"/>
    <property type="project" value="InterPro"/>
</dbReference>
<evidence type="ECO:0000313" key="8">
    <source>
        <dbReference type="Proteomes" id="UP000294937"/>
    </source>
</evidence>
<dbReference type="AlphaFoldDB" id="A0A4R3L2G5"/>